<dbReference type="PROSITE" id="PS50931">
    <property type="entry name" value="HTH_LYSR"/>
    <property type="match status" value="1"/>
</dbReference>
<feature type="domain" description="HTH lysR-type" evidence="5">
    <location>
        <begin position="10"/>
        <end position="61"/>
    </location>
</feature>
<gene>
    <name evidence="6" type="ORF">F506_16560</name>
</gene>
<dbReference type="InterPro" id="IPR036388">
    <property type="entry name" value="WH-like_DNA-bd_sf"/>
</dbReference>
<proteinExistence type="inferred from homology"/>
<dbReference type="Gene3D" id="1.10.10.10">
    <property type="entry name" value="Winged helix-like DNA-binding domain superfamily/Winged helix DNA-binding domain"/>
    <property type="match status" value="1"/>
</dbReference>
<accession>A0ABM5V3C5</accession>
<comment type="similarity">
    <text evidence="1">Belongs to the LysR transcriptional regulatory family.</text>
</comment>
<evidence type="ECO:0000256" key="1">
    <source>
        <dbReference type="ARBA" id="ARBA00009437"/>
    </source>
</evidence>
<dbReference type="PANTHER" id="PTHR30419:SF2">
    <property type="entry name" value="LYSR FAMILY TRANSCRIPTIONAL REGULATOR"/>
    <property type="match status" value="1"/>
</dbReference>
<dbReference type="Proteomes" id="UP000063429">
    <property type="component" value="Chromosome"/>
</dbReference>
<dbReference type="SUPFAM" id="SSF53850">
    <property type="entry name" value="Periplasmic binding protein-like II"/>
    <property type="match status" value="1"/>
</dbReference>
<protein>
    <recommendedName>
        <fullName evidence="5">HTH lysR-type domain-containing protein</fullName>
    </recommendedName>
</protein>
<dbReference type="InterPro" id="IPR036390">
    <property type="entry name" value="WH_DNA-bd_sf"/>
</dbReference>
<dbReference type="InterPro" id="IPR005119">
    <property type="entry name" value="LysR_subst-bd"/>
</dbReference>
<dbReference type="InterPro" id="IPR000847">
    <property type="entry name" value="LysR_HTH_N"/>
</dbReference>
<keyword evidence="4" id="KW-0804">Transcription</keyword>
<evidence type="ECO:0000313" key="7">
    <source>
        <dbReference type="Proteomes" id="UP000063429"/>
    </source>
</evidence>
<evidence type="ECO:0000313" key="6">
    <source>
        <dbReference type="EMBL" id="AKZ64062.1"/>
    </source>
</evidence>
<dbReference type="EMBL" id="CP011409">
    <property type="protein sequence ID" value="AKZ64062.1"/>
    <property type="molecule type" value="Genomic_DNA"/>
</dbReference>
<sequence length="314" mass="34617">MRNIDPFSVRLFLAILEEGSIAKAAARECIVASAVSKRIGELEALFRVPLLERSVKGVTPTPAGEALQHHARMLLQTMERMYGEMSEYVEGVRGRVKVQASVSSLSSRLPGDIQDFVGVHHGIKIELEESSTPVIFRAVVEGNADVGIAPEISSLEGLQTFPYRTLTLAVVMPIGHPLAAHKQIAYVDTLEYEQVELSRASAMASLLDHAALNFNQPKHTHIRVISYETICRMVACGMGIGVVPLFFAHSHGQTFGLKFIPLSDAWARPMICIAVREGAQLTPAAKAFVEHMKQRGVEERFQHSLFDVMNLHRV</sequence>
<evidence type="ECO:0000256" key="2">
    <source>
        <dbReference type="ARBA" id="ARBA00023015"/>
    </source>
</evidence>
<dbReference type="Pfam" id="PF00126">
    <property type="entry name" value="HTH_1"/>
    <property type="match status" value="1"/>
</dbReference>
<dbReference type="PANTHER" id="PTHR30419">
    <property type="entry name" value="HTH-TYPE TRANSCRIPTIONAL REGULATOR YBHD"/>
    <property type="match status" value="1"/>
</dbReference>
<name>A0ABM5V3C5_9BURK</name>
<organism evidence="6 7">
    <name type="scientific">Herbaspirillum hiltneri N3</name>
    <dbReference type="NCBI Taxonomy" id="1262470"/>
    <lineage>
        <taxon>Bacteria</taxon>
        <taxon>Pseudomonadati</taxon>
        <taxon>Pseudomonadota</taxon>
        <taxon>Betaproteobacteria</taxon>
        <taxon>Burkholderiales</taxon>
        <taxon>Oxalobacteraceae</taxon>
        <taxon>Herbaspirillum</taxon>
    </lineage>
</organism>
<reference evidence="7" key="1">
    <citation type="journal article" date="2015" name="Genome Announc.">
        <title>Complete Genome Sequence of Herbaspirillum hiltneri N3 (DSM 17495), Isolated from Surface-Sterilized Wheat Roots.</title>
        <authorList>
            <person name="Guizelini D."/>
            <person name="Saizaki P.M."/>
            <person name="Coimbra N.A."/>
            <person name="Weiss V.A."/>
            <person name="Faoro H."/>
            <person name="Sfeir M.Z."/>
            <person name="Baura V.A."/>
            <person name="Monteiro R.A."/>
            <person name="Chubatsu L.S."/>
            <person name="Souza E.M."/>
            <person name="Cruz L.M."/>
            <person name="Pedrosa F.O."/>
            <person name="Raittz R.T."/>
            <person name="Marchaukoski J.N."/>
            <person name="Steffens M.B."/>
        </authorList>
    </citation>
    <scope>NUCLEOTIDE SEQUENCE [LARGE SCALE GENOMIC DNA]</scope>
    <source>
        <strain evidence="7">N3</strain>
    </source>
</reference>
<evidence type="ECO:0000259" key="5">
    <source>
        <dbReference type="PROSITE" id="PS50931"/>
    </source>
</evidence>
<dbReference type="Gene3D" id="3.40.190.290">
    <property type="match status" value="1"/>
</dbReference>
<dbReference type="InterPro" id="IPR050950">
    <property type="entry name" value="HTH-type_LysR_regulators"/>
</dbReference>
<dbReference type="Pfam" id="PF03466">
    <property type="entry name" value="LysR_substrate"/>
    <property type="match status" value="1"/>
</dbReference>
<evidence type="ECO:0000256" key="3">
    <source>
        <dbReference type="ARBA" id="ARBA00023125"/>
    </source>
</evidence>
<keyword evidence="3" id="KW-0238">DNA-binding</keyword>
<keyword evidence="2" id="KW-0805">Transcription regulation</keyword>
<keyword evidence="7" id="KW-1185">Reference proteome</keyword>
<evidence type="ECO:0000256" key="4">
    <source>
        <dbReference type="ARBA" id="ARBA00023163"/>
    </source>
</evidence>
<dbReference type="SUPFAM" id="SSF46785">
    <property type="entry name" value="Winged helix' DNA-binding domain"/>
    <property type="match status" value="1"/>
</dbReference>